<dbReference type="AlphaFoldDB" id="A0AA46YRQ1"/>
<dbReference type="InterPro" id="IPR036778">
    <property type="entry name" value="OHCU_decarboxylase_sf"/>
</dbReference>
<dbReference type="InterPro" id="IPR017580">
    <property type="entry name" value="OHCU_decarboxylase-1"/>
</dbReference>
<evidence type="ECO:0000256" key="4">
    <source>
        <dbReference type="ARBA" id="ARBA00022631"/>
    </source>
</evidence>
<dbReference type="InterPro" id="IPR018020">
    <property type="entry name" value="OHCU_decarboxylase"/>
</dbReference>
<proteinExistence type="predicted"/>
<dbReference type="RefSeq" id="WP_264018438.1">
    <property type="nucleotide sequence ID" value="NZ_CP096973.1"/>
</dbReference>
<protein>
    <recommendedName>
        <fullName evidence="3">2-oxo-4-hydroxy-4-carboxy-5-ureidoimidazoline decarboxylase</fullName>
        <ecNumber evidence="3">4.1.1.97</ecNumber>
    </recommendedName>
</protein>
<dbReference type="Gene3D" id="1.10.3330.10">
    <property type="entry name" value="Oxo-4-hydroxy-4-carboxy-5-ureidoimidazoline decarboxylase"/>
    <property type="match status" value="1"/>
</dbReference>
<dbReference type="GO" id="GO:0000255">
    <property type="term" value="P:allantoin metabolic process"/>
    <property type="evidence" value="ECO:0007669"/>
    <property type="project" value="InterPro"/>
</dbReference>
<comment type="catalytic activity">
    <reaction evidence="1">
        <text>5-hydroxy-2-oxo-4-ureido-2,5-dihydro-1H-imidazole-5-carboxylate + H(+) = (S)-allantoin + CO2</text>
        <dbReference type="Rhea" id="RHEA:26301"/>
        <dbReference type="ChEBI" id="CHEBI:15378"/>
        <dbReference type="ChEBI" id="CHEBI:15678"/>
        <dbReference type="ChEBI" id="CHEBI:16526"/>
        <dbReference type="ChEBI" id="CHEBI:58639"/>
        <dbReference type="EC" id="4.1.1.97"/>
    </reaction>
</comment>
<keyword evidence="5" id="KW-0210">Decarboxylase</keyword>
<keyword evidence="9" id="KW-1185">Reference proteome</keyword>
<dbReference type="EC" id="4.1.1.97" evidence="3"/>
<accession>A0AA46YRQ1</accession>
<dbReference type="PANTHER" id="PTHR43466:SF1">
    <property type="entry name" value="2-OXO-4-HYDROXY-4-CARBOXY-5-UREIDOIMIDAZOLINE DECARBOXYLASE-RELATED"/>
    <property type="match status" value="1"/>
</dbReference>
<reference evidence="8" key="1">
    <citation type="submission" date="2022-05" db="EMBL/GenBank/DDBJ databases">
        <title>Complete sequence of a novel PHA-producing Halomonas strain.</title>
        <authorList>
            <person name="Zheng Z."/>
        </authorList>
    </citation>
    <scope>NUCLEOTIDE SEQUENCE</scope>
    <source>
        <strain evidence="8">ZZQ-149</strain>
    </source>
</reference>
<dbReference type="GO" id="GO:0051997">
    <property type="term" value="F:2-oxo-4-hydroxy-4-carboxy-5-ureidoimidazoline decarboxylase activity"/>
    <property type="evidence" value="ECO:0007669"/>
    <property type="project" value="UniProtKB-EC"/>
</dbReference>
<dbReference type="KEGG" id="hqn:M0220_01050"/>
<evidence type="ECO:0000256" key="1">
    <source>
        <dbReference type="ARBA" id="ARBA00001163"/>
    </source>
</evidence>
<dbReference type="EMBL" id="CP096973">
    <property type="protein sequence ID" value="UYO74782.1"/>
    <property type="molecule type" value="Genomic_DNA"/>
</dbReference>
<dbReference type="NCBIfam" id="TIGR03164">
    <property type="entry name" value="UHCUDC"/>
    <property type="match status" value="1"/>
</dbReference>
<dbReference type="SUPFAM" id="SSF158694">
    <property type="entry name" value="UraD-Like"/>
    <property type="match status" value="1"/>
</dbReference>
<comment type="pathway">
    <text evidence="2">Purine metabolism; urate degradation; (S)-allantoin from urate: step 3/3.</text>
</comment>
<dbReference type="Pfam" id="PF09349">
    <property type="entry name" value="OHCU_decarbox"/>
    <property type="match status" value="1"/>
</dbReference>
<keyword evidence="4" id="KW-0659">Purine metabolism</keyword>
<dbReference type="Proteomes" id="UP001164935">
    <property type="component" value="Chromosome"/>
</dbReference>
<evidence type="ECO:0000313" key="9">
    <source>
        <dbReference type="Proteomes" id="UP001164935"/>
    </source>
</evidence>
<evidence type="ECO:0000256" key="3">
    <source>
        <dbReference type="ARBA" id="ARBA00012257"/>
    </source>
</evidence>
<gene>
    <name evidence="8" type="primary">uraD</name>
    <name evidence="8" type="ORF">M0220_01050</name>
</gene>
<dbReference type="PANTHER" id="PTHR43466">
    <property type="entry name" value="2-OXO-4-HYDROXY-4-CARBOXY-5-UREIDOIMIDAZOLINE DECARBOXYLASE-RELATED"/>
    <property type="match status" value="1"/>
</dbReference>
<sequence length="177" mass="19920">MSHILKSARPSRLGLDAFLEHYGDIFEHSPWVAETAWKQGFTDQHDDPNVLADCMGNVLKRADIDQQIAVIRAHPDLAGKAALAGELTQDSTREQAGAGLDQCSSEEFERFQRLNQAYQEKFGFPFVIAVKGLDRHAILYAFEKRLENDAAAERRTAIEQIIQIARFRLHMRAAEAA</sequence>
<evidence type="ECO:0000259" key="7">
    <source>
        <dbReference type="Pfam" id="PF09349"/>
    </source>
</evidence>
<keyword evidence="6 8" id="KW-0456">Lyase</keyword>
<evidence type="ECO:0000256" key="6">
    <source>
        <dbReference type="ARBA" id="ARBA00023239"/>
    </source>
</evidence>
<organism evidence="8 9">
    <name type="scientific">Halomonas qinghailakensis</name>
    <dbReference type="NCBI Taxonomy" id="2937790"/>
    <lineage>
        <taxon>Bacteria</taxon>
        <taxon>Pseudomonadati</taxon>
        <taxon>Pseudomonadota</taxon>
        <taxon>Gammaproteobacteria</taxon>
        <taxon>Oceanospirillales</taxon>
        <taxon>Halomonadaceae</taxon>
        <taxon>Halomonas</taxon>
    </lineage>
</organism>
<dbReference type="GO" id="GO:0006144">
    <property type="term" value="P:purine nucleobase metabolic process"/>
    <property type="evidence" value="ECO:0007669"/>
    <property type="project" value="UniProtKB-KW"/>
</dbReference>
<evidence type="ECO:0000256" key="5">
    <source>
        <dbReference type="ARBA" id="ARBA00022793"/>
    </source>
</evidence>
<name>A0AA46YRQ1_9GAMM</name>
<feature type="domain" description="Oxo-4-hydroxy-4-carboxy-5-ureidoimidazoline decarboxylase" evidence="7">
    <location>
        <begin position="13"/>
        <end position="169"/>
    </location>
</feature>
<evidence type="ECO:0000256" key="2">
    <source>
        <dbReference type="ARBA" id="ARBA00004754"/>
    </source>
</evidence>
<evidence type="ECO:0000313" key="8">
    <source>
        <dbReference type="EMBL" id="UYO74782.1"/>
    </source>
</evidence>
<dbReference type="GO" id="GO:0019628">
    <property type="term" value="P:urate catabolic process"/>
    <property type="evidence" value="ECO:0007669"/>
    <property type="project" value="TreeGrafter"/>
</dbReference>